<dbReference type="KEGG" id="glz:GLAREA_08858"/>
<dbReference type="EMBL" id="KE145352">
    <property type="protein sequence ID" value="EPE36695.1"/>
    <property type="molecule type" value="Genomic_DNA"/>
</dbReference>
<sequence length="409" mass="46150">MPMVEVVEGMGIASPHQQRPAQLPPTPIRIGGRGHVLAKLWLANAAMDLENVLDTGVEPFHPASKCKQSHINSILEPTRDSERLKRNHTGFQPRVDGGYHVVVIGLGLIVPHPVSATAYSKNIRPQKTHVFRVNLRIQMRRSSMLMSRSHGPIISAVFGCSGQLKWDEEIEVITKDLQCLISKLQESFPSLNRSGSVTKEQFEERKSLESICKRASAIAEEIIQKLDGLVVPEAARLDKMRRKVIKTLQQLIKASWQTSEIKDLMSRLEELRKAINTNIIYFTKQSVDAHSIQMSRRFDELDSNTQGILTSLLNSQRETNQGTVTAIAQMMSRLESLNLEEHRQTDNILVEKSNIPILIEVRAGEQMLAVSSEEEERLRHEVNLAIVEALQYPTMTNRYEDIGEAFPQT</sequence>
<evidence type="ECO:0000313" key="2">
    <source>
        <dbReference type="Proteomes" id="UP000016922"/>
    </source>
</evidence>
<name>S3DG56_GLAL2</name>
<dbReference type="Proteomes" id="UP000016922">
    <property type="component" value="Unassembled WGS sequence"/>
</dbReference>
<dbReference type="GeneID" id="19467906"/>
<reference evidence="1 2" key="1">
    <citation type="journal article" date="2013" name="BMC Genomics">
        <title>Genomics-driven discovery of the pneumocandin biosynthetic gene cluster in the fungus Glarea lozoyensis.</title>
        <authorList>
            <person name="Chen L."/>
            <person name="Yue Q."/>
            <person name="Zhang X."/>
            <person name="Xiang M."/>
            <person name="Wang C."/>
            <person name="Li S."/>
            <person name="Che Y."/>
            <person name="Ortiz-Lopez F.J."/>
            <person name="Bills G.F."/>
            <person name="Liu X."/>
            <person name="An Z."/>
        </authorList>
    </citation>
    <scope>NUCLEOTIDE SEQUENCE [LARGE SCALE GENOMIC DNA]</scope>
    <source>
        <strain evidence="2">ATCC 20868 / MF5171</strain>
    </source>
</reference>
<dbReference type="OrthoDB" id="443402at2759"/>
<proteinExistence type="predicted"/>
<accession>S3DG56</accession>
<organism evidence="1 2">
    <name type="scientific">Glarea lozoyensis (strain ATCC 20868 / MF5171)</name>
    <dbReference type="NCBI Taxonomy" id="1116229"/>
    <lineage>
        <taxon>Eukaryota</taxon>
        <taxon>Fungi</taxon>
        <taxon>Dikarya</taxon>
        <taxon>Ascomycota</taxon>
        <taxon>Pezizomycotina</taxon>
        <taxon>Leotiomycetes</taxon>
        <taxon>Helotiales</taxon>
        <taxon>Helotiaceae</taxon>
        <taxon>Glarea</taxon>
    </lineage>
</organism>
<evidence type="ECO:0000313" key="1">
    <source>
        <dbReference type="EMBL" id="EPE36695.1"/>
    </source>
</evidence>
<keyword evidence="2" id="KW-1185">Reference proteome</keyword>
<protein>
    <submittedName>
        <fullName evidence="1">Uncharacterized protein</fullName>
    </submittedName>
</protein>
<dbReference type="AlphaFoldDB" id="S3DG56"/>
<dbReference type="HOGENOM" id="CLU_672777_0_0_1"/>
<gene>
    <name evidence="1" type="ORF">GLAREA_08858</name>
</gene>
<dbReference type="RefSeq" id="XP_008076010.1">
    <property type="nucleotide sequence ID" value="XM_008077819.1"/>
</dbReference>